<dbReference type="RefSeq" id="WP_256311606.1">
    <property type="nucleotide sequence ID" value="NZ_JANGAC010000008.1"/>
</dbReference>
<dbReference type="PANTHER" id="PTHR30290:SF9">
    <property type="entry name" value="OLIGOPEPTIDE-BINDING PROTEIN APPA"/>
    <property type="match status" value="1"/>
</dbReference>
<dbReference type="PANTHER" id="PTHR30290">
    <property type="entry name" value="PERIPLASMIC BINDING COMPONENT OF ABC TRANSPORTER"/>
    <property type="match status" value="1"/>
</dbReference>
<evidence type="ECO:0000256" key="2">
    <source>
        <dbReference type="ARBA" id="ARBA00022448"/>
    </source>
</evidence>
<evidence type="ECO:0000256" key="1">
    <source>
        <dbReference type="ARBA" id="ARBA00005695"/>
    </source>
</evidence>
<evidence type="ECO:0000256" key="3">
    <source>
        <dbReference type="ARBA" id="ARBA00022729"/>
    </source>
</evidence>
<evidence type="ECO:0000313" key="6">
    <source>
        <dbReference type="EMBL" id="MCQ4923700.1"/>
    </source>
</evidence>
<feature type="signal peptide" evidence="4">
    <location>
        <begin position="1"/>
        <end position="23"/>
    </location>
</feature>
<name>A0ABT1SBK9_9FIRM</name>
<dbReference type="Gene3D" id="3.10.105.10">
    <property type="entry name" value="Dipeptide-binding Protein, Domain 3"/>
    <property type="match status" value="1"/>
</dbReference>
<feature type="chain" id="PRO_5046506429" evidence="4">
    <location>
        <begin position="24"/>
        <end position="578"/>
    </location>
</feature>
<dbReference type="PROSITE" id="PS51257">
    <property type="entry name" value="PROKAR_LIPOPROTEIN"/>
    <property type="match status" value="1"/>
</dbReference>
<keyword evidence="3 4" id="KW-0732">Signal</keyword>
<organism evidence="6 7">
    <name type="scientific">Tissierella carlieri</name>
    <dbReference type="NCBI Taxonomy" id="689904"/>
    <lineage>
        <taxon>Bacteria</taxon>
        <taxon>Bacillati</taxon>
        <taxon>Bacillota</taxon>
        <taxon>Tissierellia</taxon>
        <taxon>Tissierellales</taxon>
        <taxon>Tissierellaceae</taxon>
        <taxon>Tissierella</taxon>
    </lineage>
</organism>
<dbReference type="SUPFAM" id="SSF53850">
    <property type="entry name" value="Periplasmic binding protein-like II"/>
    <property type="match status" value="1"/>
</dbReference>
<gene>
    <name evidence="6" type="ORF">NE686_11415</name>
</gene>
<reference evidence="6 7" key="1">
    <citation type="submission" date="2022-06" db="EMBL/GenBank/DDBJ databases">
        <title>Isolation of gut microbiota from human fecal samples.</title>
        <authorList>
            <person name="Pamer E.G."/>
            <person name="Barat B."/>
            <person name="Waligurski E."/>
            <person name="Medina S."/>
            <person name="Paddock L."/>
            <person name="Mostad J."/>
        </authorList>
    </citation>
    <scope>NUCLEOTIDE SEQUENCE [LARGE SCALE GENOMIC DNA]</scope>
    <source>
        <strain evidence="6 7">DFI.7.95</strain>
    </source>
</reference>
<dbReference type="InterPro" id="IPR000914">
    <property type="entry name" value="SBP_5_dom"/>
</dbReference>
<keyword evidence="7" id="KW-1185">Reference proteome</keyword>
<dbReference type="CDD" id="cd08513">
    <property type="entry name" value="PBP2_thermophilic_Hb8_like"/>
    <property type="match status" value="1"/>
</dbReference>
<evidence type="ECO:0000259" key="5">
    <source>
        <dbReference type="Pfam" id="PF00496"/>
    </source>
</evidence>
<sequence>MKNKKYLCLILMILITVTAVGCAQNELNVGNGDIAEDTKISIEYDPVEGGQVVVPLTNFNTLNPLMTENSSYYFFSKLIFEGLFEFDNDLNVASQLAESYNILDEGRTIEIKLKDNIFWHDGEKFKPEDVVFTVNTIKYASADSTYRQMFSNAMGSTSTLDIKRIMDVAITGSNDIVITFDRAFSNNLEVLTFPIIPKHAFTSGKSGNSDYIKALQLDDYKPIGTGPFKFQTYEKMKEIRLSANDNYRGGRPYIDEILGRVLESEEDILTAFETGQINIATTVGVDWDKYSQNSRIKALEFVSSNYEFLGFNFGKELFSGEKGEGLRRAIAYGIDRQAIIQKLYLGHGTQIDVPIHPDSWLLSEKANTFGYNSDLAKEELKKLGWKDTNNDGILEDESGKSLSLKILTNSYNLMRLKTAEMIKDDLKKLGIDASIYPENKKEEDITVEDIQGQWTEVNQLLGAGDYDMALLGWQLSVIPDLSFAFHSSQIPYNTNFIKYSNPNMDELLQNVFLKSSRDEKVKAYDELQSFIVEDLPYISLFFKNKALLVDSKIVGELNPAFFNPYKGIERCYIPKDLQ</sequence>
<protein>
    <submittedName>
        <fullName evidence="6">Peptide ABC transporter substrate-binding protein</fullName>
    </submittedName>
</protein>
<dbReference type="Gene3D" id="3.40.190.10">
    <property type="entry name" value="Periplasmic binding protein-like II"/>
    <property type="match status" value="1"/>
</dbReference>
<dbReference type="Pfam" id="PF00496">
    <property type="entry name" value="SBP_bac_5"/>
    <property type="match status" value="1"/>
</dbReference>
<evidence type="ECO:0000313" key="7">
    <source>
        <dbReference type="Proteomes" id="UP001524478"/>
    </source>
</evidence>
<dbReference type="InterPro" id="IPR039424">
    <property type="entry name" value="SBP_5"/>
</dbReference>
<dbReference type="Gene3D" id="3.90.76.10">
    <property type="entry name" value="Dipeptide-binding Protein, Domain 1"/>
    <property type="match status" value="1"/>
</dbReference>
<dbReference type="InterPro" id="IPR030678">
    <property type="entry name" value="Peptide/Ni-bd"/>
</dbReference>
<feature type="domain" description="Solute-binding protein family 5" evidence="5">
    <location>
        <begin position="92"/>
        <end position="484"/>
    </location>
</feature>
<proteinExistence type="inferred from homology"/>
<dbReference type="PIRSF" id="PIRSF002741">
    <property type="entry name" value="MppA"/>
    <property type="match status" value="1"/>
</dbReference>
<keyword evidence="2" id="KW-0813">Transport</keyword>
<comment type="similarity">
    <text evidence="1">Belongs to the bacterial solute-binding protein 5 family.</text>
</comment>
<evidence type="ECO:0000256" key="4">
    <source>
        <dbReference type="SAM" id="SignalP"/>
    </source>
</evidence>
<dbReference type="Proteomes" id="UP001524478">
    <property type="component" value="Unassembled WGS sequence"/>
</dbReference>
<dbReference type="EMBL" id="JANGAC010000008">
    <property type="protein sequence ID" value="MCQ4923700.1"/>
    <property type="molecule type" value="Genomic_DNA"/>
</dbReference>
<accession>A0ABT1SBK9</accession>
<comment type="caution">
    <text evidence="6">The sequence shown here is derived from an EMBL/GenBank/DDBJ whole genome shotgun (WGS) entry which is preliminary data.</text>
</comment>